<protein>
    <recommendedName>
        <fullName evidence="5">DUF4309 domain-containing protein</fullName>
    </recommendedName>
</protein>
<feature type="region of interest" description="Disordered" evidence="1">
    <location>
        <begin position="38"/>
        <end position="118"/>
    </location>
</feature>
<dbReference type="Proteomes" id="UP001596989">
    <property type="component" value="Unassembled WGS sequence"/>
</dbReference>
<evidence type="ECO:0000313" key="3">
    <source>
        <dbReference type="EMBL" id="MFD0962192.1"/>
    </source>
</evidence>
<feature type="signal peptide" evidence="2">
    <location>
        <begin position="1"/>
        <end position="34"/>
    </location>
</feature>
<dbReference type="EMBL" id="JBHTJZ010000072">
    <property type="protein sequence ID" value="MFD0962192.1"/>
    <property type="molecule type" value="Genomic_DNA"/>
</dbReference>
<name>A0ABW3HXC0_9BACL</name>
<reference evidence="4" key="1">
    <citation type="journal article" date="2019" name="Int. J. Syst. Evol. Microbiol.">
        <title>The Global Catalogue of Microorganisms (GCM) 10K type strain sequencing project: providing services to taxonomists for standard genome sequencing and annotation.</title>
        <authorList>
            <consortium name="The Broad Institute Genomics Platform"/>
            <consortium name="The Broad Institute Genome Sequencing Center for Infectious Disease"/>
            <person name="Wu L."/>
            <person name="Ma J."/>
        </authorList>
    </citation>
    <scope>NUCLEOTIDE SEQUENCE [LARGE SCALE GENOMIC DNA]</scope>
    <source>
        <strain evidence="4">CCUG 59129</strain>
    </source>
</reference>
<evidence type="ECO:0000256" key="1">
    <source>
        <dbReference type="SAM" id="MobiDB-lite"/>
    </source>
</evidence>
<organism evidence="3 4">
    <name type="scientific">Paenibacillus chungangensis</name>
    <dbReference type="NCBI Taxonomy" id="696535"/>
    <lineage>
        <taxon>Bacteria</taxon>
        <taxon>Bacillati</taxon>
        <taxon>Bacillota</taxon>
        <taxon>Bacilli</taxon>
        <taxon>Bacillales</taxon>
        <taxon>Paenibacillaceae</taxon>
        <taxon>Paenibacillus</taxon>
    </lineage>
</organism>
<sequence length="236" mass="26304">MKRIKGNRSTRMTQWVAASTLAILLSGCQMTEQANINNHNNNANVKDEQRDTTKNGPQNTYLNDSTFVANAGNNKEQAIEPKSALEASSAKNGSASLEESREDEKQDSWSSELPRLHGISIGDSSETIVDQYGQEKDSYKLEEKSGSLHILEYDGFSVGFDDKQFVQFVEVYDSSIQPGLMDVKVGDKSEKVLEQLGQPDKHTDYQLAYEGRGAMLKLDIDPKNNEVVSMKLFRIS</sequence>
<dbReference type="RefSeq" id="WP_377568527.1">
    <property type="nucleotide sequence ID" value="NZ_JBHTJZ010000072.1"/>
</dbReference>
<comment type="caution">
    <text evidence="3">The sequence shown here is derived from an EMBL/GenBank/DDBJ whole genome shotgun (WGS) entry which is preliminary data.</text>
</comment>
<feature type="chain" id="PRO_5046204098" description="DUF4309 domain-containing protein" evidence="2">
    <location>
        <begin position="35"/>
        <end position="236"/>
    </location>
</feature>
<accession>A0ABW3HXC0</accession>
<keyword evidence="2" id="KW-0732">Signal</keyword>
<evidence type="ECO:0008006" key="5">
    <source>
        <dbReference type="Google" id="ProtNLM"/>
    </source>
</evidence>
<feature type="compositionally biased region" description="Basic and acidic residues" evidence="1">
    <location>
        <begin position="98"/>
        <end position="107"/>
    </location>
</feature>
<evidence type="ECO:0000256" key="2">
    <source>
        <dbReference type="SAM" id="SignalP"/>
    </source>
</evidence>
<keyword evidence="4" id="KW-1185">Reference proteome</keyword>
<proteinExistence type="predicted"/>
<dbReference type="PROSITE" id="PS51257">
    <property type="entry name" value="PROKAR_LIPOPROTEIN"/>
    <property type="match status" value="1"/>
</dbReference>
<evidence type="ECO:0000313" key="4">
    <source>
        <dbReference type="Proteomes" id="UP001596989"/>
    </source>
</evidence>
<feature type="compositionally biased region" description="Polar residues" evidence="1">
    <location>
        <begin position="54"/>
        <end position="76"/>
    </location>
</feature>
<gene>
    <name evidence="3" type="ORF">ACFQ2I_22900</name>
</gene>